<dbReference type="EMBL" id="QNGE01005989">
    <property type="protein sequence ID" value="KAA3671696.1"/>
    <property type="molecule type" value="Genomic_DNA"/>
</dbReference>
<dbReference type="AlphaFoldDB" id="A0A5J4N816"/>
<gene>
    <name evidence="1" type="ORF">DEA37_0000797</name>
</gene>
<proteinExistence type="predicted"/>
<name>A0A5J4N816_9TREM</name>
<dbReference type="PANTHER" id="PTHR31569:SF4">
    <property type="entry name" value="SWIM-TYPE DOMAIN-CONTAINING PROTEIN"/>
    <property type="match status" value="1"/>
</dbReference>
<reference evidence="1 2" key="1">
    <citation type="journal article" date="2019" name="Gigascience">
        <title>Whole-genome sequence of the oriental lung fluke Paragonimus westermani.</title>
        <authorList>
            <person name="Oey H."/>
            <person name="Zakrzewski M."/>
            <person name="Narain K."/>
            <person name="Devi K.R."/>
            <person name="Agatsuma T."/>
            <person name="Nawaratna S."/>
            <person name="Gobert G.N."/>
            <person name="Jones M.K."/>
            <person name="Ragan M.A."/>
            <person name="McManus D.P."/>
            <person name="Krause L."/>
        </authorList>
    </citation>
    <scope>NUCLEOTIDE SEQUENCE [LARGE SCALE GENOMIC DNA]</scope>
    <source>
        <strain evidence="1 2">IND2009</strain>
    </source>
</reference>
<sequence>MDYIEAFKAAFENREFHTFMEFQECLDKYMNDVGVIYARGTSKKSNNWLLKYQKIFYRCIKYKRRKSESKGIRRARSQDVCCKSRFHVVKRNACLVVSSFDLEHNHPISRLAFESHPMNRRLTVSELIDSRNLFEYNAPTADIKRYVADVYGKLITTTDVQNIRHKLKSAASKNSHIPHTSTGSLKTPLARPVCDYDDSSPIPASQSIFCKSHTRSGRTLRRPTICKDCDH</sequence>
<evidence type="ECO:0008006" key="3">
    <source>
        <dbReference type="Google" id="ProtNLM"/>
    </source>
</evidence>
<organism evidence="1 2">
    <name type="scientific">Paragonimus westermani</name>
    <dbReference type="NCBI Taxonomy" id="34504"/>
    <lineage>
        <taxon>Eukaryota</taxon>
        <taxon>Metazoa</taxon>
        <taxon>Spiralia</taxon>
        <taxon>Lophotrochozoa</taxon>
        <taxon>Platyhelminthes</taxon>
        <taxon>Trematoda</taxon>
        <taxon>Digenea</taxon>
        <taxon>Plagiorchiida</taxon>
        <taxon>Troglotremata</taxon>
        <taxon>Troglotrematidae</taxon>
        <taxon>Paragonimus</taxon>
    </lineage>
</organism>
<keyword evidence="2" id="KW-1185">Reference proteome</keyword>
<protein>
    <recommendedName>
        <fullName evidence="3">FAR1 domain-containing protein</fullName>
    </recommendedName>
</protein>
<evidence type="ECO:0000313" key="1">
    <source>
        <dbReference type="EMBL" id="KAA3671696.1"/>
    </source>
</evidence>
<comment type="caution">
    <text evidence="1">The sequence shown here is derived from an EMBL/GenBank/DDBJ whole genome shotgun (WGS) entry which is preliminary data.</text>
</comment>
<dbReference type="PANTHER" id="PTHR31569">
    <property type="entry name" value="SWIM-TYPE DOMAIN-CONTAINING PROTEIN"/>
    <property type="match status" value="1"/>
</dbReference>
<accession>A0A5J4N816</accession>
<dbReference type="InterPro" id="IPR052579">
    <property type="entry name" value="Zinc_finger_SWIM"/>
</dbReference>
<evidence type="ECO:0000313" key="2">
    <source>
        <dbReference type="Proteomes" id="UP000324629"/>
    </source>
</evidence>
<dbReference type="Proteomes" id="UP000324629">
    <property type="component" value="Unassembled WGS sequence"/>
</dbReference>